<dbReference type="OrthoDB" id="342823at2"/>
<name>A0A4R9KED7_9LEPT</name>
<feature type="chain" id="PRO_5020693165" evidence="1">
    <location>
        <begin position="20"/>
        <end position="143"/>
    </location>
</feature>
<proteinExistence type="predicted"/>
<dbReference type="Proteomes" id="UP000297762">
    <property type="component" value="Unassembled WGS sequence"/>
</dbReference>
<keyword evidence="3" id="KW-1185">Reference proteome</keyword>
<evidence type="ECO:0000256" key="1">
    <source>
        <dbReference type="SAM" id="SignalP"/>
    </source>
</evidence>
<gene>
    <name evidence="2" type="ORF">EHQ64_01960</name>
</gene>
<dbReference type="NCBIfam" id="TIGR04452">
    <property type="entry name" value="Lepto_Lipo_YY_C"/>
    <property type="match status" value="1"/>
</dbReference>
<dbReference type="EMBL" id="RQGF01000007">
    <property type="protein sequence ID" value="TGL64636.1"/>
    <property type="molecule type" value="Genomic_DNA"/>
</dbReference>
<dbReference type="RefSeq" id="WP_135647829.1">
    <property type="nucleotide sequence ID" value="NZ_RQGF01000007.1"/>
</dbReference>
<evidence type="ECO:0000313" key="3">
    <source>
        <dbReference type="Proteomes" id="UP000297762"/>
    </source>
</evidence>
<protein>
    <submittedName>
        <fullName evidence="2">TIGR04452 family lipoprotein</fullName>
    </submittedName>
</protein>
<feature type="signal peptide" evidence="1">
    <location>
        <begin position="1"/>
        <end position="19"/>
    </location>
</feature>
<keyword evidence="2" id="KW-0449">Lipoprotein</keyword>
<dbReference type="InterPro" id="IPR031030">
    <property type="entry name" value="Lepto_Lipo_YY_C"/>
</dbReference>
<comment type="caution">
    <text evidence="2">The sequence shown here is derived from an EMBL/GenBank/DDBJ whole genome shotgun (WGS) entry which is preliminary data.</text>
</comment>
<sequence>MKQLYIILLLISSIGNCIAVDTLGLTDTYKGDVAKKKLLDAARTADFVMATAAFTEQGFTSPKLEQYIIADVIIASLIDEGVFGIDESKYYKKKDVDDCAQVIQFGGLIIGDDSFTTFASNRTCRLSPNEQLIDKNIGKSSNR</sequence>
<dbReference type="AlphaFoldDB" id="A0A4R9KED7"/>
<reference evidence="2" key="1">
    <citation type="journal article" date="2019" name="PLoS Negl. Trop. Dis.">
        <title>Revisiting the worldwide diversity of Leptospira species in the environment.</title>
        <authorList>
            <person name="Vincent A.T."/>
            <person name="Schiettekatte O."/>
            <person name="Bourhy P."/>
            <person name="Veyrier F.J."/>
            <person name="Picardeau M."/>
        </authorList>
    </citation>
    <scope>NUCLEOTIDE SEQUENCE [LARGE SCALE GENOMIC DNA]</scope>
    <source>
        <strain evidence="2">201702455</strain>
    </source>
</reference>
<organism evidence="2 3">
    <name type="scientific">Leptospira sarikeiensis</name>
    <dbReference type="NCBI Taxonomy" id="2484943"/>
    <lineage>
        <taxon>Bacteria</taxon>
        <taxon>Pseudomonadati</taxon>
        <taxon>Spirochaetota</taxon>
        <taxon>Spirochaetia</taxon>
        <taxon>Leptospirales</taxon>
        <taxon>Leptospiraceae</taxon>
        <taxon>Leptospira</taxon>
    </lineage>
</organism>
<keyword evidence="1" id="KW-0732">Signal</keyword>
<evidence type="ECO:0000313" key="2">
    <source>
        <dbReference type="EMBL" id="TGL64636.1"/>
    </source>
</evidence>
<accession>A0A4R9KED7</accession>